<dbReference type="PANTHER" id="PTHR30614:SF0">
    <property type="entry name" value="L-CYSTINE TRANSPORT SYSTEM PERMEASE PROTEIN TCYL"/>
    <property type="match status" value="1"/>
</dbReference>
<dbReference type="Gene3D" id="1.10.3720.10">
    <property type="entry name" value="MetI-like"/>
    <property type="match status" value="1"/>
</dbReference>
<sequence>MFEIDVLVADFFDILTVVPKTLGLAVIILVLSTLLGGVIALIQRLKVPILTTLITIVKSFLRGTPMVIMLYLTYYALPAVIQFLLSLVGIEFNPYSLPPVIIVIVTFSVTLSAFQSEIIRGSFQSVSNGQIEAAYSLGYSFSQSLRRVIIPQAFVEAVPDFINSYMVILKALSLAFLISVVDIFGQAKIIGAMSFRYLEAFAAAALMYWLICSLLTFLANKYEMRLRRGH</sequence>
<dbReference type="InterPro" id="IPR000515">
    <property type="entry name" value="MetI-like"/>
</dbReference>
<comment type="subcellular location">
    <subcellularLocation>
        <location evidence="1 8">Cell membrane</location>
        <topology evidence="1 8">Multi-pass membrane protein</topology>
    </subcellularLocation>
</comment>
<keyword evidence="7 8" id="KW-0472">Membrane</keyword>
<evidence type="ECO:0000256" key="1">
    <source>
        <dbReference type="ARBA" id="ARBA00004651"/>
    </source>
</evidence>
<dbReference type="InterPro" id="IPR035906">
    <property type="entry name" value="MetI-like_sf"/>
</dbReference>
<dbReference type="EMBL" id="JBHTKK010000023">
    <property type="protein sequence ID" value="MFD1067516.1"/>
    <property type="molecule type" value="Genomic_DNA"/>
</dbReference>
<keyword evidence="3" id="KW-1003">Cell membrane</keyword>
<gene>
    <name evidence="10" type="ORF">ACFQ19_16030</name>
</gene>
<evidence type="ECO:0000256" key="4">
    <source>
        <dbReference type="ARBA" id="ARBA00022692"/>
    </source>
</evidence>
<dbReference type="InterPro" id="IPR010065">
    <property type="entry name" value="AA_ABC_transptr_permease_3TM"/>
</dbReference>
<feature type="transmembrane region" description="Helical" evidence="8">
    <location>
        <begin position="68"/>
        <end position="90"/>
    </location>
</feature>
<protein>
    <submittedName>
        <fullName evidence="10">Amino acid ABC transporter permease</fullName>
    </submittedName>
</protein>
<evidence type="ECO:0000256" key="3">
    <source>
        <dbReference type="ARBA" id="ARBA00022475"/>
    </source>
</evidence>
<keyword evidence="5" id="KW-0029">Amino-acid transport</keyword>
<evidence type="ECO:0000256" key="7">
    <source>
        <dbReference type="ARBA" id="ARBA00023136"/>
    </source>
</evidence>
<dbReference type="PANTHER" id="PTHR30614">
    <property type="entry name" value="MEMBRANE COMPONENT OF AMINO ACID ABC TRANSPORTER"/>
    <property type="match status" value="1"/>
</dbReference>
<feature type="transmembrane region" description="Helical" evidence="8">
    <location>
        <begin position="22"/>
        <end position="42"/>
    </location>
</feature>
<evidence type="ECO:0000256" key="5">
    <source>
        <dbReference type="ARBA" id="ARBA00022970"/>
    </source>
</evidence>
<dbReference type="CDD" id="cd06261">
    <property type="entry name" value="TM_PBP2"/>
    <property type="match status" value="1"/>
</dbReference>
<keyword evidence="2 8" id="KW-0813">Transport</keyword>
<dbReference type="NCBIfam" id="TIGR01726">
    <property type="entry name" value="HEQRo_perm_3TM"/>
    <property type="match status" value="1"/>
</dbReference>
<name>A0ABW3NJ14_9BACI</name>
<feature type="transmembrane region" description="Helical" evidence="8">
    <location>
        <begin position="197"/>
        <end position="218"/>
    </location>
</feature>
<evidence type="ECO:0000256" key="6">
    <source>
        <dbReference type="ARBA" id="ARBA00022989"/>
    </source>
</evidence>
<dbReference type="RefSeq" id="WP_379593638.1">
    <property type="nucleotide sequence ID" value="NZ_JBHTKK010000023.1"/>
</dbReference>
<dbReference type="SUPFAM" id="SSF161098">
    <property type="entry name" value="MetI-like"/>
    <property type="match status" value="1"/>
</dbReference>
<comment type="similarity">
    <text evidence="8">Belongs to the binding-protein-dependent transport system permease family.</text>
</comment>
<keyword evidence="6 8" id="KW-1133">Transmembrane helix</keyword>
<evidence type="ECO:0000259" key="9">
    <source>
        <dbReference type="PROSITE" id="PS50928"/>
    </source>
</evidence>
<keyword evidence="11" id="KW-1185">Reference proteome</keyword>
<feature type="transmembrane region" description="Helical" evidence="8">
    <location>
        <begin position="167"/>
        <end position="185"/>
    </location>
</feature>
<feature type="domain" description="ABC transmembrane type-1" evidence="9">
    <location>
        <begin position="18"/>
        <end position="219"/>
    </location>
</feature>
<reference evidence="11" key="1">
    <citation type="journal article" date="2019" name="Int. J. Syst. Evol. Microbiol.">
        <title>The Global Catalogue of Microorganisms (GCM) 10K type strain sequencing project: providing services to taxonomists for standard genome sequencing and annotation.</title>
        <authorList>
            <consortium name="The Broad Institute Genomics Platform"/>
            <consortium name="The Broad Institute Genome Sequencing Center for Infectious Disease"/>
            <person name="Wu L."/>
            <person name="Ma J."/>
        </authorList>
    </citation>
    <scope>NUCLEOTIDE SEQUENCE [LARGE SCALE GENOMIC DNA]</scope>
    <source>
        <strain evidence="11">CCUG 56608</strain>
    </source>
</reference>
<evidence type="ECO:0000313" key="10">
    <source>
        <dbReference type="EMBL" id="MFD1067516.1"/>
    </source>
</evidence>
<dbReference type="PROSITE" id="PS50928">
    <property type="entry name" value="ABC_TM1"/>
    <property type="match status" value="1"/>
</dbReference>
<evidence type="ECO:0000256" key="2">
    <source>
        <dbReference type="ARBA" id="ARBA00022448"/>
    </source>
</evidence>
<accession>A0ABW3NJ14</accession>
<dbReference type="InterPro" id="IPR043429">
    <property type="entry name" value="ArtM/GltK/GlnP/TcyL/YhdX-like"/>
</dbReference>
<feature type="transmembrane region" description="Helical" evidence="8">
    <location>
        <begin position="96"/>
        <end position="114"/>
    </location>
</feature>
<comment type="caution">
    <text evidence="10">The sequence shown here is derived from an EMBL/GenBank/DDBJ whole genome shotgun (WGS) entry which is preliminary data.</text>
</comment>
<evidence type="ECO:0000313" key="11">
    <source>
        <dbReference type="Proteomes" id="UP001597041"/>
    </source>
</evidence>
<organism evidence="10 11">
    <name type="scientific">Oceanobacillus locisalsi</name>
    <dbReference type="NCBI Taxonomy" id="546107"/>
    <lineage>
        <taxon>Bacteria</taxon>
        <taxon>Bacillati</taxon>
        <taxon>Bacillota</taxon>
        <taxon>Bacilli</taxon>
        <taxon>Bacillales</taxon>
        <taxon>Bacillaceae</taxon>
        <taxon>Oceanobacillus</taxon>
    </lineage>
</organism>
<proteinExistence type="inferred from homology"/>
<keyword evidence="4 8" id="KW-0812">Transmembrane</keyword>
<dbReference type="Pfam" id="PF00528">
    <property type="entry name" value="BPD_transp_1"/>
    <property type="match status" value="1"/>
</dbReference>
<dbReference type="Proteomes" id="UP001597041">
    <property type="component" value="Unassembled WGS sequence"/>
</dbReference>
<evidence type="ECO:0000256" key="8">
    <source>
        <dbReference type="RuleBase" id="RU363032"/>
    </source>
</evidence>